<reference evidence="2" key="1">
    <citation type="submission" date="2020-02" db="EMBL/GenBank/DDBJ databases">
        <authorList>
            <person name="Meier V. D."/>
        </authorList>
    </citation>
    <scope>NUCLEOTIDE SEQUENCE</scope>
    <source>
        <strain evidence="2">AVDCRST_MAG01</strain>
    </source>
</reference>
<protein>
    <submittedName>
        <fullName evidence="2">Permease of the drug/metabolite transporter (DMT) superfamily</fullName>
    </submittedName>
</protein>
<sequence>DGARPRGAGHPRCPLGGVVPVHPGGRAGARTVRARGAARRAGGARAHAIRGGNGTRAQATGTVGAATVRGDRKHSGAVLPDLGFRGTPHRVPGRHPELDHRAVHGARRRRVA</sequence>
<gene>
    <name evidence="2" type="ORF">AVDCRST_MAG01-01-3274</name>
</gene>
<feature type="region of interest" description="Disordered" evidence="1">
    <location>
        <begin position="76"/>
        <end position="112"/>
    </location>
</feature>
<accession>A0A6J4QA88</accession>
<feature type="compositionally biased region" description="Basic residues" evidence="1">
    <location>
        <begin position="103"/>
        <end position="112"/>
    </location>
</feature>
<feature type="region of interest" description="Disordered" evidence="1">
    <location>
        <begin position="1"/>
        <end position="27"/>
    </location>
</feature>
<feature type="non-terminal residue" evidence="2">
    <location>
        <position position="1"/>
    </location>
</feature>
<name>A0A6J4QA88_9ACTN</name>
<dbReference type="EMBL" id="CADCUW010000427">
    <property type="protein sequence ID" value="CAA9436156.1"/>
    <property type="molecule type" value="Genomic_DNA"/>
</dbReference>
<evidence type="ECO:0000313" key="2">
    <source>
        <dbReference type="EMBL" id="CAA9436156.1"/>
    </source>
</evidence>
<organism evidence="2">
    <name type="scientific">uncultured Rubrobacteraceae bacterium</name>
    <dbReference type="NCBI Taxonomy" id="349277"/>
    <lineage>
        <taxon>Bacteria</taxon>
        <taxon>Bacillati</taxon>
        <taxon>Actinomycetota</taxon>
        <taxon>Rubrobacteria</taxon>
        <taxon>Rubrobacterales</taxon>
        <taxon>Rubrobacteraceae</taxon>
        <taxon>environmental samples</taxon>
    </lineage>
</organism>
<feature type="compositionally biased region" description="Low complexity" evidence="1">
    <location>
        <begin position="14"/>
        <end position="27"/>
    </location>
</feature>
<dbReference type="AlphaFoldDB" id="A0A6J4QA88"/>
<evidence type="ECO:0000256" key="1">
    <source>
        <dbReference type="SAM" id="MobiDB-lite"/>
    </source>
</evidence>
<proteinExistence type="predicted"/>
<feature type="non-terminal residue" evidence="2">
    <location>
        <position position="112"/>
    </location>
</feature>